<dbReference type="EMBL" id="CAKMRJ010005634">
    <property type="protein sequence ID" value="CAH1450143.1"/>
    <property type="molecule type" value="Genomic_DNA"/>
</dbReference>
<name>A0AAU9PIH8_9ASTR</name>
<gene>
    <name evidence="2" type="ORF">LVIROSA_LOCUS35579</name>
</gene>
<evidence type="ECO:0000313" key="2">
    <source>
        <dbReference type="EMBL" id="CAH1450143.1"/>
    </source>
</evidence>
<dbReference type="Proteomes" id="UP001157418">
    <property type="component" value="Unassembled WGS sequence"/>
</dbReference>
<accession>A0AAU9PIH8</accession>
<feature type="region of interest" description="Disordered" evidence="1">
    <location>
        <begin position="1"/>
        <end position="36"/>
    </location>
</feature>
<reference evidence="2 3" key="1">
    <citation type="submission" date="2022-01" db="EMBL/GenBank/DDBJ databases">
        <authorList>
            <person name="Xiong W."/>
            <person name="Schranz E."/>
        </authorList>
    </citation>
    <scope>NUCLEOTIDE SEQUENCE [LARGE SCALE GENOMIC DNA]</scope>
</reference>
<feature type="compositionally biased region" description="Polar residues" evidence="1">
    <location>
        <begin position="13"/>
        <end position="24"/>
    </location>
</feature>
<organism evidence="2 3">
    <name type="scientific">Lactuca virosa</name>
    <dbReference type="NCBI Taxonomy" id="75947"/>
    <lineage>
        <taxon>Eukaryota</taxon>
        <taxon>Viridiplantae</taxon>
        <taxon>Streptophyta</taxon>
        <taxon>Embryophyta</taxon>
        <taxon>Tracheophyta</taxon>
        <taxon>Spermatophyta</taxon>
        <taxon>Magnoliopsida</taxon>
        <taxon>eudicotyledons</taxon>
        <taxon>Gunneridae</taxon>
        <taxon>Pentapetalae</taxon>
        <taxon>asterids</taxon>
        <taxon>campanulids</taxon>
        <taxon>Asterales</taxon>
        <taxon>Asteraceae</taxon>
        <taxon>Cichorioideae</taxon>
        <taxon>Cichorieae</taxon>
        <taxon>Lactucinae</taxon>
        <taxon>Lactuca</taxon>
    </lineage>
</organism>
<dbReference type="AlphaFoldDB" id="A0AAU9PIH8"/>
<protein>
    <submittedName>
        <fullName evidence="2">Uncharacterized protein</fullName>
    </submittedName>
</protein>
<sequence>MRKSVKTERESSLLKNKNQNSIGKQQGKGRGESDDDASTIHYHIRHVDSICHLAIGFLNGWIKVPIR</sequence>
<feature type="compositionally biased region" description="Basic and acidic residues" evidence="1">
    <location>
        <begin position="1"/>
        <end position="12"/>
    </location>
</feature>
<evidence type="ECO:0000256" key="1">
    <source>
        <dbReference type="SAM" id="MobiDB-lite"/>
    </source>
</evidence>
<evidence type="ECO:0000313" key="3">
    <source>
        <dbReference type="Proteomes" id="UP001157418"/>
    </source>
</evidence>
<proteinExistence type="predicted"/>
<keyword evidence="3" id="KW-1185">Reference proteome</keyword>
<comment type="caution">
    <text evidence="2">The sequence shown here is derived from an EMBL/GenBank/DDBJ whole genome shotgun (WGS) entry which is preliminary data.</text>
</comment>